<evidence type="ECO:0000256" key="1">
    <source>
        <dbReference type="SAM" id="MobiDB-lite"/>
    </source>
</evidence>
<dbReference type="EMBL" id="SGPL01000077">
    <property type="protein sequence ID" value="THH18378.1"/>
    <property type="molecule type" value="Genomic_DNA"/>
</dbReference>
<gene>
    <name evidence="2" type="ORF">EW146_g2586</name>
</gene>
<accession>A0A4S4M212</accession>
<organism evidence="2 3">
    <name type="scientific">Bondarzewia mesenterica</name>
    <dbReference type="NCBI Taxonomy" id="1095465"/>
    <lineage>
        <taxon>Eukaryota</taxon>
        <taxon>Fungi</taxon>
        <taxon>Dikarya</taxon>
        <taxon>Basidiomycota</taxon>
        <taxon>Agaricomycotina</taxon>
        <taxon>Agaricomycetes</taxon>
        <taxon>Russulales</taxon>
        <taxon>Bondarzewiaceae</taxon>
        <taxon>Bondarzewia</taxon>
    </lineage>
</organism>
<name>A0A4S4M212_9AGAM</name>
<evidence type="ECO:0000313" key="2">
    <source>
        <dbReference type="EMBL" id="THH18378.1"/>
    </source>
</evidence>
<feature type="compositionally biased region" description="Polar residues" evidence="1">
    <location>
        <begin position="202"/>
        <end position="213"/>
    </location>
</feature>
<protein>
    <submittedName>
        <fullName evidence="2">Uncharacterized protein</fullName>
    </submittedName>
</protein>
<reference evidence="2 3" key="1">
    <citation type="submission" date="2019-02" db="EMBL/GenBank/DDBJ databases">
        <title>Genome sequencing of the rare red list fungi Bondarzewia mesenterica.</title>
        <authorList>
            <person name="Buettner E."/>
            <person name="Kellner H."/>
        </authorList>
    </citation>
    <scope>NUCLEOTIDE SEQUENCE [LARGE SCALE GENOMIC DNA]</scope>
    <source>
        <strain evidence="2 3">DSM 108281</strain>
    </source>
</reference>
<sequence>MTWKSTRIASGSSQRHGHLENAECYQCGKAVPSGVQRRAHFGEHILRAMRSQAEGNLREPVGTAMPCGFCGRSTDNGRCTILLKKSNRAFTVISTCSTAHTFLYGPACKFLQSTPSTNIPIVCVLCHPKPGSAAQPAVWKYNMLQHLPDHHPGHIPSDSGPGLLQVPADFIQRITITLEEERKIGIPLENIPPTLFSALTAPTHSAQAETSKPQSKRRVLSDLPRQTKKTRQ</sequence>
<comment type="caution">
    <text evidence="2">The sequence shown here is derived from an EMBL/GenBank/DDBJ whole genome shotgun (WGS) entry which is preliminary data.</text>
</comment>
<dbReference type="Proteomes" id="UP000310158">
    <property type="component" value="Unassembled WGS sequence"/>
</dbReference>
<evidence type="ECO:0000313" key="3">
    <source>
        <dbReference type="Proteomes" id="UP000310158"/>
    </source>
</evidence>
<keyword evidence="3" id="KW-1185">Reference proteome</keyword>
<proteinExistence type="predicted"/>
<feature type="region of interest" description="Disordered" evidence="1">
    <location>
        <begin position="202"/>
        <end position="232"/>
    </location>
</feature>
<dbReference type="OrthoDB" id="2953545at2759"/>
<dbReference type="AlphaFoldDB" id="A0A4S4M212"/>